<gene>
    <name evidence="7" type="ORF">J4H85_11165</name>
</gene>
<dbReference type="PROSITE" id="PS50893">
    <property type="entry name" value="ABC_TRANSPORTER_2"/>
    <property type="match status" value="1"/>
</dbReference>
<dbReference type="GO" id="GO:0046677">
    <property type="term" value="P:response to antibiotic"/>
    <property type="evidence" value="ECO:0007669"/>
    <property type="project" value="UniProtKB-KW"/>
</dbReference>
<reference evidence="7" key="1">
    <citation type="submission" date="2021-03" db="EMBL/GenBank/DDBJ databases">
        <title>Leucobacter chromiisoli sp. nov., isolated from chromium-containing soil of chemical plant.</title>
        <authorList>
            <person name="Xu Z."/>
        </authorList>
    </citation>
    <scope>NUCLEOTIDE SEQUENCE</scope>
    <source>
        <strain evidence="7">K 70/01</strain>
    </source>
</reference>
<evidence type="ECO:0000259" key="6">
    <source>
        <dbReference type="PROSITE" id="PS50893"/>
    </source>
</evidence>
<evidence type="ECO:0000313" key="8">
    <source>
        <dbReference type="Proteomes" id="UP000668403"/>
    </source>
</evidence>
<dbReference type="SMART" id="SM00382">
    <property type="entry name" value="AAA"/>
    <property type="match status" value="1"/>
</dbReference>
<dbReference type="Gene3D" id="3.40.50.300">
    <property type="entry name" value="P-loop containing nucleotide triphosphate hydrolases"/>
    <property type="match status" value="1"/>
</dbReference>
<protein>
    <submittedName>
        <fullName evidence="7">ABC transporter ATP-binding protein</fullName>
    </submittedName>
</protein>
<dbReference type="GO" id="GO:0005524">
    <property type="term" value="F:ATP binding"/>
    <property type="evidence" value="ECO:0007669"/>
    <property type="project" value="UniProtKB-KW"/>
</dbReference>
<dbReference type="InterPro" id="IPR050763">
    <property type="entry name" value="ABC_transporter_ATP-binding"/>
</dbReference>
<dbReference type="InterPro" id="IPR027417">
    <property type="entry name" value="P-loop_NTPase"/>
</dbReference>
<dbReference type="GO" id="GO:0016887">
    <property type="term" value="F:ATP hydrolysis activity"/>
    <property type="evidence" value="ECO:0007669"/>
    <property type="project" value="InterPro"/>
</dbReference>
<evidence type="ECO:0000256" key="5">
    <source>
        <dbReference type="ARBA" id="ARBA00023251"/>
    </source>
</evidence>
<keyword evidence="3" id="KW-0547">Nucleotide-binding</keyword>
<feature type="domain" description="ABC transporter" evidence="6">
    <location>
        <begin position="11"/>
        <end position="241"/>
    </location>
</feature>
<evidence type="ECO:0000256" key="3">
    <source>
        <dbReference type="ARBA" id="ARBA00022741"/>
    </source>
</evidence>
<dbReference type="SUPFAM" id="SSF52540">
    <property type="entry name" value="P-loop containing nucleoside triphosphate hydrolases"/>
    <property type="match status" value="1"/>
</dbReference>
<dbReference type="CDD" id="cd03230">
    <property type="entry name" value="ABC_DR_subfamily_A"/>
    <property type="match status" value="1"/>
</dbReference>
<dbReference type="InterPro" id="IPR003593">
    <property type="entry name" value="AAA+_ATPase"/>
</dbReference>
<dbReference type="PROSITE" id="PS00211">
    <property type="entry name" value="ABC_TRANSPORTER_1"/>
    <property type="match status" value="1"/>
</dbReference>
<dbReference type="InterPro" id="IPR017871">
    <property type="entry name" value="ABC_transporter-like_CS"/>
</dbReference>
<accession>A0A939TNH7</accession>
<evidence type="ECO:0000256" key="1">
    <source>
        <dbReference type="ARBA" id="ARBA00004202"/>
    </source>
</evidence>
<dbReference type="GO" id="GO:0005886">
    <property type="term" value="C:plasma membrane"/>
    <property type="evidence" value="ECO:0007669"/>
    <property type="project" value="UniProtKB-SubCell"/>
</dbReference>
<dbReference type="RefSeq" id="WP_208239637.1">
    <property type="nucleotide sequence ID" value="NZ_BAAAQU010000002.1"/>
</dbReference>
<keyword evidence="2" id="KW-0813">Transport</keyword>
<dbReference type="AlphaFoldDB" id="A0A939TNH7"/>
<evidence type="ECO:0000256" key="4">
    <source>
        <dbReference type="ARBA" id="ARBA00022840"/>
    </source>
</evidence>
<comment type="subcellular location">
    <subcellularLocation>
        <location evidence="1">Cell membrane</location>
        <topology evidence="1">Peripheral membrane protein</topology>
    </subcellularLocation>
</comment>
<dbReference type="EMBL" id="JAGFBF010000005">
    <property type="protein sequence ID" value="MBO2990553.1"/>
    <property type="molecule type" value="Genomic_DNA"/>
</dbReference>
<evidence type="ECO:0000313" key="7">
    <source>
        <dbReference type="EMBL" id="MBO2990553.1"/>
    </source>
</evidence>
<evidence type="ECO:0000256" key="2">
    <source>
        <dbReference type="ARBA" id="ARBA00022448"/>
    </source>
</evidence>
<comment type="caution">
    <text evidence="7">The sequence shown here is derived from an EMBL/GenBank/DDBJ whole genome shotgun (WGS) entry which is preliminary data.</text>
</comment>
<keyword evidence="4 7" id="KW-0067">ATP-binding</keyword>
<dbReference type="PANTHER" id="PTHR42711">
    <property type="entry name" value="ABC TRANSPORTER ATP-BINDING PROTEIN"/>
    <property type="match status" value="1"/>
</dbReference>
<dbReference type="Pfam" id="PF00005">
    <property type="entry name" value="ABC_tran"/>
    <property type="match status" value="1"/>
</dbReference>
<keyword evidence="5" id="KW-0046">Antibiotic resistance</keyword>
<dbReference type="InterPro" id="IPR003439">
    <property type="entry name" value="ABC_transporter-like_ATP-bd"/>
</dbReference>
<proteinExistence type="predicted"/>
<organism evidence="7 8">
    <name type="scientific">Leucobacter tardus</name>
    <dbReference type="NCBI Taxonomy" id="501483"/>
    <lineage>
        <taxon>Bacteria</taxon>
        <taxon>Bacillati</taxon>
        <taxon>Actinomycetota</taxon>
        <taxon>Actinomycetes</taxon>
        <taxon>Micrococcales</taxon>
        <taxon>Microbacteriaceae</taxon>
        <taxon>Leucobacter</taxon>
    </lineage>
</organism>
<dbReference type="Proteomes" id="UP000668403">
    <property type="component" value="Unassembled WGS sequence"/>
</dbReference>
<dbReference type="PANTHER" id="PTHR42711:SF19">
    <property type="entry name" value="DOXORUBICIN RESISTANCE ATP-BINDING PROTEIN DRRA"/>
    <property type="match status" value="1"/>
</dbReference>
<keyword evidence="8" id="KW-1185">Reference proteome</keyword>
<sequence>MTMPDASPPVLAIRSLRKQFGQHVAVDDLSFDVPAGTMLGLLGPNGAGKTTTLAMATGLLQPDAGSAWVLGADVWQDPAAAKGRMGVLPDGIRMFDRLTGAELLRYSGLLRGLGEPEVRDRATELLDALGLAEAGSTLVVDYSAGMKKKIGLACALIHAPRLLILDEPLEAVDPVSGQTIRQILRAFVAGGGTVVLSSHVMELVESLCDRVAILAEGRLLAHGDLDEVRAGVSLQQRFLDLVGSHDLGEGTLAWLRSS</sequence>
<name>A0A939TNH7_9MICO</name>